<keyword evidence="7" id="KW-0560">Oxidoreductase</keyword>
<dbReference type="Gene3D" id="3.30.365.10">
    <property type="entry name" value="Aldehyde oxidase/xanthine dehydrogenase, molybdopterin binding domain"/>
    <property type="match status" value="4"/>
</dbReference>
<dbReference type="SMART" id="SM01008">
    <property type="entry name" value="Ald_Xan_dh_C"/>
    <property type="match status" value="1"/>
</dbReference>
<evidence type="ECO:0000256" key="6">
    <source>
        <dbReference type="ARBA" id="ARBA00022723"/>
    </source>
</evidence>
<keyword evidence="15" id="KW-1185">Reference proteome</keyword>
<comment type="cofactor">
    <cofactor evidence="10">
        <name>[2Fe-2S] cluster</name>
        <dbReference type="ChEBI" id="CHEBI:190135"/>
    </cofactor>
</comment>
<dbReference type="SUPFAM" id="SSF56003">
    <property type="entry name" value="Molybdenum cofactor-binding domain"/>
    <property type="match status" value="1"/>
</dbReference>
<dbReference type="EMBL" id="MPIN01000007">
    <property type="protein sequence ID" value="OJH37887.1"/>
    <property type="molecule type" value="Genomic_DNA"/>
</dbReference>
<evidence type="ECO:0000256" key="11">
    <source>
        <dbReference type="ARBA" id="ARBA00053029"/>
    </source>
</evidence>
<comment type="similarity">
    <text evidence="3">Belongs to the xanthine dehydrogenase family.</text>
</comment>
<evidence type="ECO:0000256" key="5">
    <source>
        <dbReference type="ARBA" id="ARBA00022714"/>
    </source>
</evidence>
<comment type="caution">
    <text evidence="14">The sequence shown here is derived from an EMBL/GenBank/DDBJ whole genome shotgun (WGS) entry which is preliminary data.</text>
</comment>
<evidence type="ECO:0000256" key="7">
    <source>
        <dbReference type="ARBA" id="ARBA00023002"/>
    </source>
</evidence>
<dbReference type="PANTHER" id="PTHR11908">
    <property type="entry name" value="XANTHINE DEHYDROGENASE"/>
    <property type="match status" value="1"/>
</dbReference>
<feature type="domain" description="Aldehyde oxidase/xanthine dehydrogenase a/b hammerhead" evidence="13">
    <location>
        <begin position="38"/>
        <end position="145"/>
    </location>
</feature>
<dbReference type="GO" id="GO:0005506">
    <property type="term" value="F:iron ion binding"/>
    <property type="evidence" value="ECO:0007669"/>
    <property type="project" value="InterPro"/>
</dbReference>
<dbReference type="AlphaFoldDB" id="A0A1L9B6L9"/>
<evidence type="ECO:0000256" key="3">
    <source>
        <dbReference type="ARBA" id="ARBA00006849"/>
    </source>
</evidence>
<comment type="cofactor">
    <cofactor evidence="2">
        <name>FAD</name>
        <dbReference type="ChEBI" id="CHEBI:57692"/>
    </cofactor>
</comment>
<evidence type="ECO:0000313" key="14">
    <source>
        <dbReference type="EMBL" id="OJH37887.1"/>
    </source>
</evidence>
<dbReference type="Pfam" id="PF01315">
    <property type="entry name" value="Ald_Xan_dh_C"/>
    <property type="match status" value="1"/>
</dbReference>
<reference evidence="14 15" key="2">
    <citation type="submission" date="2016-12" db="EMBL/GenBank/DDBJ databases">
        <title>Draft Genome Sequence of Cystobacter ferrugineus Strain Cbfe23.</title>
        <authorList>
            <person name="Akbar S."/>
            <person name="Dowd S.E."/>
            <person name="Stevens D.C."/>
        </authorList>
    </citation>
    <scope>NUCLEOTIDE SEQUENCE [LARGE SCALE GENOMIC DNA]</scope>
    <source>
        <strain evidence="14 15">Cbfe23</strain>
    </source>
</reference>
<keyword evidence="4" id="KW-0500">Molybdenum</keyword>
<evidence type="ECO:0000256" key="10">
    <source>
        <dbReference type="ARBA" id="ARBA00034078"/>
    </source>
</evidence>
<dbReference type="GO" id="GO:0016491">
    <property type="term" value="F:oxidoreductase activity"/>
    <property type="evidence" value="ECO:0007669"/>
    <property type="project" value="UniProtKB-KW"/>
</dbReference>
<proteinExistence type="inferred from homology"/>
<dbReference type="FunFam" id="3.30.365.10:FF:000001">
    <property type="entry name" value="Xanthine dehydrogenase oxidase"/>
    <property type="match status" value="1"/>
</dbReference>
<dbReference type="InterPro" id="IPR036856">
    <property type="entry name" value="Ald_Oxase/Xan_DH_a/b_sf"/>
</dbReference>
<evidence type="ECO:0000256" key="8">
    <source>
        <dbReference type="ARBA" id="ARBA00023004"/>
    </source>
</evidence>
<comment type="cofactor">
    <cofactor evidence="1">
        <name>Mo-molybdopterin</name>
        <dbReference type="ChEBI" id="CHEBI:71302"/>
    </cofactor>
</comment>
<feature type="region of interest" description="Disordered" evidence="12">
    <location>
        <begin position="1"/>
        <end position="34"/>
    </location>
</feature>
<evidence type="ECO:0000256" key="12">
    <source>
        <dbReference type="SAM" id="MobiDB-lite"/>
    </source>
</evidence>
<name>A0A1L9B6L9_9BACT</name>
<dbReference type="InterPro" id="IPR037165">
    <property type="entry name" value="AldOxase/xan_DH_Mopterin-bd_sf"/>
</dbReference>
<dbReference type="PANTHER" id="PTHR11908:SF132">
    <property type="entry name" value="ALDEHYDE OXIDASE 1-RELATED"/>
    <property type="match status" value="1"/>
</dbReference>
<keyword evidence="9" id="KW-0411">Iron-sulfur</keyword>
<sequence length="789" mass="84227">MSSLPSSSPDFSSTPEGVPARSPLHAPAPHESGLRHTSGEAIYVDDMPEPRGLLTGHLVTSPHAHARLLRVDATKARALPGVVAVLVAGDIPGHNQVGPVIQDEPLMAEGEVHFVGQTVALVLAEGASIARRAAALVEVEYEPLPALLSVKAAVEAGAFLSEPHVIRRGAPEDALAAAPVRLSGECMTGAQDHFYLETQVTLAVPGEDGSVHLWCSTQHPTEVQTLVAEVLGTGRHQVVVEVPRMGGGFGGKETQAAPFACLAALGARVTGRPVKVWLNRDEDMARTGKRHPFLGRYDAGFDETGRLLALKVELVSDGGWSTDLSRAILDRALFHLDNAYFVPALEFTGRVARTNLPSNTAFRGFGGPQGMFVMEEVLNHAAERLGLDPASVRERNYYRDTPNDLTPYGQAVVGNRLPRLHAELMASSDYARRRAEIEAFNASSRWTKRGIGFQPVKFGISFTTGFLNQAGALVSVFTDGSVQLNHGGTEMGQGLHTKMRAVCAHELGVLPERVRVMHTATDKVPNTSATAASSGSDLNGQAVKQACEVIRERLRPVAARLLKLESPGDMAAIAFSGGQVFHAARPLRTVRFAEVVHAAYLDRVSLSATGYYATPDITYDRSTGRGKPFHYYAFCAAVVELEVSGLTGEHRVRRVDVLQDVGTSLVPSIDRGQVEGGFIQGLGWLTSEEVLFDAKGRLVTHSPDTYKIPAVGDAPEDFRVHLLEHAPQDNTIHGSKAVGEPPFMLALGAVTALRQAIAAFGPPRTPVSLASPATPEAILRAVAAARAAS</sequence>
<dbReference type="FunFam" id="3.30.365.10:FF:000002">
    <property type="entry name" value="Xanthine dehydrogenase oxidase"/>
    <property type="match status" value="1"/>
</dbReference>
<protein>
    <submittedName>
        <fullName evidence="14">Xanthine dehydrogenase molybdopterin binding subunit</fullName>
    </submittedName>
</protein>
<dbReference type="RefSeq" id="WP_084736618.1">
    <property type="nucleotide sequence ID" value="NZ_MPIN01000007.1"/>
</dbReference>
<evidence type="ECO:0000256" key="9">
    <source>
        <dbReference type="ARBA" id="ARBA00023014"/>
    </source>
</evidence>
<evidence type="ECO:0000256" key="4">
    <source>
        <dbReference type="ARBA" id="ARBA00022505"/>
    </source>
</evidence>
<keyword evidence="6" id="KW-0479">Metal-binding</keyword>
<dbReference type="GO" id="GO:0030151">
    <property type="term" value="F:molybdenum ion binding"/>
    <property type="evidence" value="ECO:0007669"/>
    <property type="project" value="InterPro"/>
</dbReference>
<dbReference type="STRING" id="83449.BON30_27380"/>
<keyword evidence="5" id="KW-0001">2Fe-2S</keyword>
<evidence type="ECO:0000256" key="1">
    <source>
        <dbReference type="ARBA" id="ARBA00001924"/>
    </source>
</evidence>
<accession>A0A1L9B6L9</accession>
<feature type="compositionally biased region" description="Low complexity" evidence="12">
    <location>
        <begin position="1"/>
        <end position="15"/>
    </location>
</feature>
<evidence type="ECO:0000259" key="13">
    <source>
        <dbReference type="SMART" id="SM01008"/>
    </source>
</evidence>
<reference evidence="15" key="1">
    <citation type="submission" date="2016-11" db="EMBL/GenBank/DDBJ databases">
        <authorList>
            <person name="Shukria A."/>
            <person name="Stevens D.C."/>
        </authorList>
    </citation>
    <scope>NUCLEOTIDE SEQUENCE [LARGE SCALE GENOMIC DNA]</scope>
    <source>
        <strain evidence="15">Cbfe23</strain>
    </source>
</reference>
<dbReference type="Pfam" id="PF20256">
    <property type="entry name" value="MoCoBD_2"/>
    <property type="match status" value="1"/>
</dbReference>
<dbReference type="Proteomes" id="UP000182229">
    <property type="component" value="Unassembled WGS sequence"/>
</dbReference>
<dbReference type="InterPro" id="IPR046867">
    <property type="entry name" value="AldOxase/xan_DH_MoCoBD2"/>
</dbReference>
<dbReference type="InterPro" id="IPR014309">
    <property type="entry name" value="Xanthine_DH_Mopterin-bd_su"/>
</dbReference>
<dbReference type="NCBIfam" id="TIGR02965">
    <property type="entry name" value="xanthine_xdhB"/>
    <property type="match status" value="1"/>
</dbReference>
<dbReference type="Pfam" id="PF02738">
    <property type="entry name" value="MoCoBD_1"/>
    <property type="match status" value="1"/>
</dbReference>
<dbReference type="OrthoDB" id="9775084at2"/>
<comment type="cofactor">
    <cofactor evidence="11">
        <name>Mo-molybdopterin cytosine dinucleotide</name>
        <dbReference type="ChEBI" id="CHEBI:71308"/>
    </cofactor>
</comment>
<dbReference type="GO" id="GO:0051537">
    <property type="term" value="F:2 iron, 2 sulfur cluster binding"/>
    <property type="evidence" value="ECO:0007669"/>
    <property type="project" value="UniProtKB-KW"/>
</dbReference>
<evidence type="ECO:0000256" key="2">
    <source>
        <dbReference type="ARBA" id="ARBA00001974"/>
    </source>
</evidence>
<dbReference type="InterPro" id="IPR000674">
    <property type="entry name" value="Ald_Oxase/Xan_DH_a/b"/>
</dbReference>
<dbReference type="InterPro" id="IPR016208">
    <property type="entry name" value="Ald_Oxase/xanthine_DH-like"/>
</dbReference>
<dbReference type="SUPFAM" id="SSF54665">
    <property type="entry name" value="CO dehydrogenase molybdoprotein N-domain-like"/>
    <property type="match status" value="1"/>
</dbReference>
<dbReference type="Gene3D" id="3.90.1170.50">
    <property type="entry name" value="Aldehyde oxidase/xanthine dehydrogenase, a/b hammerhead"/>
    <property type="match status" value="1"/>
</dbReference>
<organism evidence="14 15">
    <name type="scientific">Cystobacter ferrugineus</name>
    <dbReference type="NCBI Taxonomy" id="83449"/>
    <lineage>
        <taxon>Bacteria</taxon>
        <taxon>Pseudomonadati</taxon>
        <taxon>Myxococcota</taxon>
        <taxon>Myxococcia</taxon>
        <taxon>Myxococcales</taxon>
        <taxon>Cystobacterineae</taxon>
        <taxon>Archangiaceae</taxon>
        <taxon>Cystobacter</taxon>
    </lineage>
</organism>
<keyword evidence="8" id="KW-0408">Iron</keyword>
<dbReference type="InterPro" id="IPR008274">
    <property type="entry name" value="AldOxase/xan_DH_MoCoBD1"/>
</dbReference>
<gene>
    <name evidence="14" type="ORF">BON30_27380</name>
</gene>
<evidence type="ECO:0000313" key="15">
    <source>
        <dbReference type="Proteomes" id="UP000182229"/>
    </source>
</evidence>